<organism evidence="1 2">
    <name type="scientific">Claviceps arundinis</name>
    <dbReference type="NCBI Taxonomy" id="1623583"/>
    <lineage>
        <taxon>Eukaryota</taxon>
        <taxon>Fungi</taxon>
        <taxon>Dikarya</taxon>
        <taxon>Ascomycota</taxon>
        <taxon>Pezizomycotina</taxon>
        <taxon>Sordariomycetes</taxon>
        <taxon>Hypocreomycetidae</taxon>
        <taxon>Hypocreales</taxon>
        <taxon>Clavicipitaceae</taxon>
        <taxon>Claviceps</taxon>
    </lineage>
</organism>
<protein>
    <submittedName>
        <fullName evidence="1">Uncharacterized protein</fullName>
    </submittedName>
</protein>
<comment type="caution">
    <text evidence="1">The sequence shown here is derived from an EMBL/GenBank/DDBJ whole genome shotgun (WGS) entry which is preliminary data.</text>
</comment>
<accession>A0A9P7MUZ5</accession>
<dbReference type="Proteomes" id="UP000784919">
    <property type="component" value="Unassembled WGS sequence"/>
</dbReference>
<reference evidence="1" key="1">
    <citation type="journal article" date="2020" name="bioRxiv">
        <title>Whole genome comparisons of ergot fungi reveals the divergence and evolution of species within the genus Claviceps are the result of varying mechanisms driving genome evolution and host range expansion.</title>
        <authorList>
            <person name="Wyka S.A."/>
            <person name="Mondo S.J."/>
            <person name="Liu M."/>
            <person name="Dettman J."/>
            <person name="Nalam V."/>
            <person name="Broders K.D."/>
        </authorList>
    </citation>
    <scope>NUCLEOTIDE SEQUENCE</scope>
    <source>
        <strain evidence="1">CCC 1102</strain>
    </source>
</reference>
<proteinExistence type="predicted"/>
<evidence type="ECO:0000313" key="2">
    <source>
        <dbReference type="Proteomes" id="UP000784919"/>
    </source>
</evidence>
<evidence type="ECO:0000313" key="1">
    <source>
        <dbReference type="EMBL" id="KAG5970743.1"/>
    </source>
</evidence>
<sequence>MSVARAYVWYDTRRRECSECDDSDETSATGRDEMLRVVVDLTTLEGSRVRPEVRAEAQWRSCILELSNA</sequence>
<name>A0A9P7MUZ5_9HYPO</name>
<gene>
    <name evidence="1" type="ORF">E4U56_007442</name>
</gene>
<dbReference type="OrthoDB" id="10515991at2759"/>
<dbReference type="EMBL" id="SRPS01000070">
    <property type="protein sequence ID" value="KAG5970743.1"/>
    <property type="molecule type" value="Genomic_DNA"/>
</dbReference>
<dbReference type="AlphaFoldDB" id="A0A9P7MUZ5"/>